<dbReference type="Pfam" id="PF13417">
    <property type="entry name" value="GST_N_3"/>
    <property type="match status" value="1"/>
</dbReference>
<dbReference type="InterPro" id="IPR036282">
    <property type="entry name" value="Glutathione-S-Trfase_C_sf"/>
</dbReference>
<dbReference type="PROSITE" id="PS50405">
    <property type="entry name" value="GST_CTER"/>
    <property type="match status" value="1"/>
</dbReference>
<accession>A0A6I8UVK1</accession>
<keyword evidence="4" id="KW-1185">Reference proteome</keyword>
<evidence type="ECO:0000259" key="2">
    <source>
        <dbReference type="PROSITE" id="PS50404"/>
    </source>
</evidence>
<feature type="domain" description="GST C-terminal" evidence="3">
    <location>
        <begin position="89"/>
        <end position="219"/>
    </location>
</feature>
<dbReference type="SFLD" id="SFLDG00358">
    <property type="entry name" value="Main_(cytGST)"/>
    <property type="match status" value="1"/>
</dbReference>
<dbReference type="GO" id="GO:0004364">
    <property type="term" value="F:glutathione transferase activity"/>
    <property type="evidence" value="ECO:0007669"/>
    <property type="project" value="TreeGrafter"/>
</dbReference>
<evidence type="ECO:0000259" key="3">
    <source>
        <dbReference type="PROSITE" id="PS50405"/>
    </source>
</evidence>
<evidence type="ECO:0000256" key="1">
    <source>
        <dbReference type="ARBA" id="ARBA00011738"/>
    </source>
</evidence>
<dbReference type="SFLD" id="SFLDG01153">
    <property type="entry name" value="Main.4:_Theta-like"/>
    <property type="match status" value="1"/>
</dbReference>
<dbReference type="Proteomes" id="UP000001819">
    <property type="component" value="Chromosome 3"/>
</dbReference>
<dbReference type="SFLD" id="SFLDS00019">
    <property type="entry name" value="Glutathione_Transferase_(cytos"/>
    <property type="match status" value="1"/>
</dbReference>
<dbReference type="InterPro" id="IPR004046">
    <property type="entry name" value="GST_C"/>
</dbReference>
<dbReference type="Bgee" id="FBgn0074567">
    <property type="expression patterns" value="Expressed in adult organism"/>
</dbReference>
<dbReference type="CDD" id="cd03045">
    <property type="entry name" value="GST_N_Delta_Epsilon"/>
    <property type="match status" value="1"/>
</dbReference>
<dbReference type="SUPFAM" id="SSF52833">
    <property type="entry name" value="Thioredoxin-like"/>
    <property type="match status" value="1"/>
</dbReference>
<name>A0A6I8UVK1_DROPS</name>
<evidence type="ECO:0000313" key="5">
    <source>
        <dbReference type="RefSeq" id="XP_001361306.1"/>
    </source>
</evidence>
<dbReference type="OMA" id="QGEKWMD"/>
<dbReference type="InParanoid" id="A0A6I8UVK1"/>
<dbReference type="FunFam" id="3.40.30.10:FF:000034">
    <property type="entry name" value="glutathione S-transferase 1"/>
    <property type="match status" value="1"/>
</dbReference>
<dbReference type="PANTHER" id="PTHR43969:SF4">
    <property type="entry name" value="FI01423P-RELATED"/>
    <property type="match status" value="1"/>
</dbReference>
<dbReference type="InterPro" id="IPR040079">
    <property type="entry name" value="Glutathione_S-Trfase"/>
</dbReference>
<dbReference type="PANTHER" id="PTHR43969">
    <property type="entry name" value="GLUTATHIONE S TRANSFERASE D10, ISOFORM A-RELATED"/>
    <property type="match status" value="1"/>
</dbReference>
<dbReference type="Gene3D" id="3.40.30.10">
    <property type="entry name" value="Glutaredoxin"/>
    <property type="match status" value="1"/>
</dbReference>
<dbReference type="InterPro" id="IPR010987">
    <property type="entry name" value="Glutathione-S-Trfase_C-like"/>
</dbReference>
<dbReference type="Gene3D" id="1.20.1050.10">
    <property type="match status" value="1"/>
</dbReference>
<dbReference type="FunCoup" id="A0A6I8UVK1">
    <property type="interactions" value="305"/>
</dbReference>
<protein>
    <submittedName>
        <fullName evidence="5">Glutathione S-transferase 1</fullName>
    </submittedName>
</protein>
<gene>
    <name evidence="5" type="primary">GstE10</name>
</gene>
<dbReference type="AlphaFoldDB" id="A0A6I8UVK1"/>
<organism evidence="4 5">
    <name type="scientific">Drosophila pseudoobscura pseudoobscura</name>
    <name type="common">Fruit fly</name>
    <dbReference type="NCBI Taxonomy" id="46245"/>
    <lineage>
        <taxon>Eukaryota</taxon>
        <taxon>Metazoa</taxon>
        <taxon>Ecdysozoa</taxon>
        <taxon>Arthropoda</taxon>
        <taxon>Hexapoda</taxon>
        <taxon>Insecta</taxon>
        <taxon>Pterygota</taxon>
        <taxon>Neoptera</taxon>
        <taxon>Endopterygota</taxon>
        <taxon>Diptera</taxon>
        <taxon>Brachycera</taxon>
        <taxon>Muscomorpha</taxon>
        <taxon>Ephydroidea</taxon>
        <taxon>Drosophilidae</taxon>
        <taxon>Drosophila</taxon>
        <taxon>Sophophora</taxon>
    </lineage>
</organism>
<evidence type="ECO:0000313" key="4">
    <source>
        <dbReference type="Proteomes" id="UP000001819"/>
    </source>
</evidence>
<dbReference type="RefSeq" id="XP_001361306.1">
    <property type="nucleotide sequence ID" value="XM_001361269.4"/>
</dbReference>
<dbReference type="PROSITE" id="PS50404">
    <property type="entry name" value="GST_NTER"/>
    <property type="match status" value="1"/>
</dbReference>
<dbReference type="GO" id="GO:0006749">
    <property type="term" value="P:glutathione metabolic process"/>
    <property type="evidence" value="ECO:0007669"/>
    <property type="project" value="TreeGrafter"/>
</dbReference>
<dbReference type="SUPFAM" id="SSF47616">
    <property type="entry name" value="GST C-terminal domain-like"/>
    <property type="match status" value="1"/>
</dbReference>
<dbReference type="KEGG" id="dpo:4804804"/>
<dbReference type="GeneID" id="4804804"/>
<dbReference type="InterPro" id="IPR036249">
    <property type="entry name" value="Thioredoxin-like_sf"/>
</dbReference>
<sequence length="241" mass="27401">MVHLVLYGTETSPPVRAVLLTLRALELEHEFRRLDMQAGEHLEPELLRKNPQHTVPMLEDGEACIWDSHAIIGYLVNKYAQDDALYPKEPLQRAVVDQRLHFETGVLFHGCFKPLQRALFKENDAPEVPKDRIADLHEAYAHLERFLGENPYLAGGQLTIADFSVVATVSTLHLSYCPVEGAKYPKLSAWLARLSTLPHYDEDNLRGARLLAERVRAKLPKQFDKLWQKAFEDIKSGAGKQ</sequence>
<dbReference type="CDD" id="cd03177">
    <property type="entry name" value="GST_C_Delta_Epsilon"/>
    <property type="match status" value="1"/>
</dbReference>
<reference evidence="5" key="2">
    <citation type="submission" date="2025-08" db="UniProtKB">
        <authorList>
            <consortium name="RefSeq"/>
        </authorList>
    </citation>
    <scope>IDENTIFICATION</scope>
    <source>
        <strain evidence="5">MV-25-SWS-2005</strain>
        <tissue evidence="5">Whole body</tissue>
    </source>
</reference>
<reference evidence="4" key="1">
    <citation type="submission" date="2024-06" db="UniProtKB">
        <authorList>
            <consortium name="RefSeq"/>
        </authorList>
    </citation>
    <scope>NUCLEOTIDE SEQUENCE [LARGE SCALE GENOMIC DNA]</scope>
    <source>
        <strain evidence="4">MV2-25</strain>
    </source>
</reference>
<dbReference type="Pfam" id="PF14497">
    <property type="entry name" value="GST_C_3"/>
    <property type="match status" value="1"/>
</dbReference>
<comment type="subunit">
    <text evidence="1">Homodimer.</text>
</comment>
<feature type="domain" description="GST N-terminal" evidence="2">
    <location>
        <begin position="2"/>
        <end position="83"/>
    </location>
</feature>
<dbReference type="InterPro" id="IPR004045">
    <property type="entry name" value="Glutathione_S-Trfase_N"/>
</dbReference>
<dbReference type="FunFam" id="1.20.1050.10:FF:000007">
    <property type="entry name" value="Glutathione S-transferase 1-1"/>
    <property type="match status" value="1"/>
</dbReference>
<proteinExistence type="predicted"/>